<feature type="non-terminal residue" evidence="1">
    <location>
        <position position="1"/>
    </location>
</feature>
<gene>
    <name evidence="1" type="ORF">BDN71DRAFT_1392674</name>
</gene>
<dbReference type="EMBL" id="MU154568">
    <property type="protein sequence ID" value="KAF9494849.1"/>
    <property type="molecule type" value="Genomic_DNA"/>
</dbReference>
<reference evidence="1" key="1">
    <citation type="submission" date="2020-11" db="EMBL/GenBank/DDBJ databases">
        <authorList>
            <consortium name="DOE Joint Genome Institute"/>
            <person name="Ahrendt S."/>
            <person name="Riley R."/>
            <person name="Andreopoulos W."/>
            <person name="Labutti K."/>
            <person name="Pangilinan J."/>
            <person name="Ruiz-Duenas F.J."/>
            <person name="Barrasa J.M."/>
            <person name="Sanchez-Garcia M."/>
            <person name="Camarero S."/>
            <person name="Miyauchi S."/>
            <person name="Serrano A."/>
            <person name="Linde D."/>
            <person name="Babiker R."/>
            <person name="Drula E."/>
            <person name="Ayuso-Fernandez I."/>
            <person name="Pacheco R."/>
            <person name="Padilla G."/>
            <person name="Ferreira P."/>
            <person name="Barriuso J."/>
            <person name="Kellner H."/>
            <person name="Castanera R."/>
            <person name="Alfaro M."/>
            <person name="Ramirez L."/>
            <person name="Pisabarro A.G."/>
            <person name="Kuo A."/>
            <person name="Tritt A."/>
            <person name="Lipzen A."/>
            <person name="He G."/>
            <person name="Yan M."/>
            <person name="Ng V."/>
            <person name="Cullen D."/>
            <person name="Martin F."/>
            <person name="Rosso M.-N."/>
            <person name="Henrissat B."/>
            <person name="Hibbett D."/>
            <person name="Martinez A.T."/>
            <person name="Grigoriev I.V."/>
        </authorList>
    </citation>
    <scope>NUCLEOTIDE SEQUENCE</scope>
    <source>
        <strain evidence="1">ATCC 90797</strain>
    </source>
</reference>
<dbReference type="Proteomes" id="UP000807025">
    <property type="component" value="Unassembled WGS sequence"/>
</dbReference>
<proteinExistence type="predicted"/>
<protein>
    <submittedName>
        <fullName evidence="1">Uncharacterized protein</fullName>
    </submittedName>
</protein>
<dbReference type="OrthoDB" id="3259198at2759"/>
<organism evidence="1 2">
    <name type="scientific">Pleurotus eryngii</name>
    <name type="common">Boletus of the steppes</name>
    <dbReference type="NCBI Taxonomy" id="5323"/>
    <lineage>
        <taxon>Eukaryota</taxon>
        <taxon>Fungi</taxon>
        <taxon>Dikarya</taxon>
        <taxon>Basidiomycota</taxon>
        <taxon>Agaricomycotina</taxon>
        <taxon>Agaricomycetes</taxon>
        <taxon>Agaricomycetidae</taxon>
        <taxon>Agaricales</taxon>
        <taxon>Pleurotineae</taxon>
        <taxon>Pleurotaceae</taxon>
        <taxon>Pleurotus</taxon>
    </lineage>
</organism>
<evidence type="ECO:0000313" key="2">
    <source>
        <dbReference type="Proteomes" id="UP000807025"/>
    </source>
</evidence>
<name>A0A9P5ZYY3_PLEER</name>
<dbReference type="AlphaFoldDB" id="A0A9P5ZYY3"/>
<accession>A0A9P5ZYY3</accession>
<keyword evidence="2" id="KW-1185">Reference proteome</keyword>
<comment type="caution">
    <text evidence="1">The sequence shown here is derived from an EMBL/GenBank/DDBJ whole genome shotgun (WGS) entry which is preliminary data.</text>
</comment>
<sequence length="145" mass="16080">KNLAELVWNMLTMFSLPEKVIAFIMDNTSNNDTMLKALKLQFKDCTVDFSACCGCLCCMPHTIHSAALKLLEGIGVISEAESTQASSHHGEYQETINICLGQEYDEAATHQIGDNTTKIPVWPDQGIPHSLKCVHTTLDLHYHTC</sequence>
<evidence type="ECO:0000313" key="1">
    <source>
        <dbReference type="EMBL" id="KAF9494849.1"/>
    </source>
</evidence>